<comment type="cofactor">
    <cofactor evidence="3">
        <name>Zn(2+)</name>
        <dbReference type="ChEBI" id="CHEBI:29105"/>
    </cofactor>
    <text evidence="3">Binds 1 zinc ion.</text>
</comment>
<feature type="binding site" evidence="3">
    <location>
        <position position="17"/>
    </location>
    <ligand>
        <name>Zn(2+)</name>
        <dbReference type="ChEBI" id="CHEBI:29105"/>
    </ligand>
</feature>
<protein>
    <recommendedName>
        <fullName evidence="3">DNA gyrase inhibitor YacG</fullName>
    </recommendedName>
</protein>
<reference evidence="6" key="2">
    <citation type="submission" date="2017-10" db="EMBL/GenBank/DDBJ databases">
        <authorList>
            <person name="Banno H."/>
            <person name="Chua N.-H."/>
        </authorList>
    </citation>
    <scope>NUCLEOTIDE SEQUENCE [LARGE SCALE GENOMIC DNA]</scope>
    <source>
        <strain evidence="6">TK 0001</strain>
    </source>
</reference>
<feature type="region of interest" description="Disordered" evidence="4">
    <location>
        <begin position="52"/>
        <end position="72"/>
    </location>
</feature>
<dbReference type="InterPro" id="IPR005584">
    <property type="entry name" value="DNA_gyrase_inhibitor_YacG"/>
</dbReference>
<keyword evidence="2 3" id="KW-0862">Zinc</keyword>
<dbReference type="AlphaFoldDB" id="A0A1S1P553"/>
<dbReference type="EMBL" id="MNAO01000150">
    <property type="protein sequence ID" value="OHV16226.1"/>
    <property type="molecule type" value="Genomic_DNA"/>
</dbReference>
<dbReference type="GO" id="GO:0008657">
    <property type="term" value="F:DNA topoisomerase type II (double strand cut, ATP-hydrolyzing) inhibitor activity"/>
    <property type="evidence" value="ECO:0007669"/>
    <property type="project" value="UniProtKB-UniRule"/>
</dbReference>
<accession>A0A1S1P553</accession>
<reference evidence="8" key="3">
    <citation type="submission" date="2017-10" db="EMBL/GenBank/DDBJ databases">
        <authorList>
            <person name="Regsiter A."/>
            <person name="William W."/>
        </authorList>
    </citation>
    <scope>NUCLEOTIDE SEQUENCE [LARGE SCALE GENOMIC DNA]</scope>
</reference>
<comment type="subunit">
    <text evidence="3">Interacts with GyrB.</text>
</comment>
<dbReference type="Proteomes" id="UP000180215">
    <property type="component" value="Unassembled WGS sequence"/>
</dbReference>
<feature type="binding site" evidence="3">
    <location>
        <position position="32"/>
    </location>
    <ligand>
        <name>Zn(2+)</name>
        <dbReference type="ChEBI" id="CHEBI:29105"/>
    </ligand>
</feature>
<proteinExistence type="inferred from homology"/>
<dbReference type="HAMAP" id="MF_00649">
    <property type="entry name" value="DNA_gyrase_inhibitor_YacG"/>
    <property type="match status" value="1"/>
</dbReference>
<gene>
    <name evidence="3" type="primary">yacG</name>
    <name evidence="5" type="ORF">BK022_13560</name>
    <name evidence="6" type="ORF">TK0001_3198</name>
</gene>
<name>A0A1S1P553_METEX</name>
<dbReference type="GO" id="GO:0006355">
    <property type="term" value="P:regulation of DNA-templated transcription"/>
    <property type="evidence" value="ECO:0007669"/>
    <property type="project" value="InterPro"/>
</dbReference>
<dbReference type="InterPro" id="IPR013088">
    <property type="entry name" value="Znf_NHR/GATA"/>
</dbReference>
<feature type="binding site" evidence="3">
    <location>
        <position position="20"/>
    </location>
    <ligand>
        <name>Zn(2+)</name>
        <dbReference type="ChEBI" id="CHEBI:29105"/>
    </ligand>
</feature>
<evidence type="ECO:0000256" key="2">
    <source>
        <dbReference type="ARBA" id="ARBA00022833"/>
    </source>
</evidence>
<dbReference type="SUPFAM" id="SSF57716">
    <property type="entry name" value="Glucocorticoid receptor-like (DNA-binding domain)"/>
    <property type="match status" value="1"/>
</dbReference>
<evidence type="ECO:0000313" key="6">
    <source>
        <dbReference type="EMBL" id="SOR29800.1"/>
    </source>
</evidence>
<dbReference type="Proteomes" id="UP000233769">
    <property type="component" value="Chromosome tk0001"/>
</dbReference>
<evidence type="ECO:0000313" key="5">
    <source>
        <dbReference type="EMBL" id="OHV16226.1"/>
    </source>
</evidence>
<reference evidence="5 7" key="1">
    <citation type="submission" date="2016-10" db="EMBL/GenBank/DDBJ databases">
        <title>Draft genome sequence of Methylobacterium extorquens CP3, a seed endophyte of Crotalaria pumila with plant growth-promoting and metal tolerance properties.</title>
        <authorList>
            <person name="Sanchez-Lopez A.S."/>
            <person name="Van Hamme J.D."/>
            <person name="Thijs S."/>
            <person name="Mcammond B.M."/>
            <person name="Stevens V."/>
            <person name="Gonzalez-Chavez M.D.C."/>
            <person name="Vangronsveld J."/>
        </authorList>
    </citation>
    <scope>NUCLEOTIDE SEQUENCE [LARGE SCALE GENOMIC DNA]</scope>
    <source>
        <strain evidence="5 7">CP3</strain>
    </source>
</reference>
<keyword evidence="1 3" id="KW-0479">Metal-binding</keyword>
<feature type="binding site" evidence="3">
    <location>
        <position position="36"/>
    </location>
    <ligand>
        <name>Zn(2+)</name>
        <dbReference type="ChEBI" id="CHEBI:29105"/>
    </ligand>
</feature>
<evidence type="ECO:0000313" key="7">
    <source>
        <dbReference type="Proteomes" id="UP000180215"/>
    </source>
</evidence>
<dbReference type="PANTHER" id="PTHR36150">
    <property type="entry name" value="DNA GYRASE INHIBITOR YACG"/>
    <property type="match status" value="1"/>
</dbReference>
<dbReference type="Pfam" id="PF03884">
    <property type="entry name" value="YacG"/>
    <property type="match status" value="1"/>
</dbReference>
<evidence type="ECO:0000256" key="1">
    <source>
        <dbReference type="ARBA" id="ARBA00022723"/>
    </source>
</evidence>
<evidence type="ECO:0000256" key="3">
    <source>
        <dbReference type="HAMAP-Rule" id="MF_00649"/>
    </source>
</evidence>
<dbReference type="Gene3D" id="3.30.50.10">
    <property type="entry name" value="Erythroid Transcription Factor GATA-1, subunit A"/>
    <property type="match status" value="1"/>
</dbReference>
<dbReference type="EMBL" id="LT962688">
    <property type="protein sequence ID" value="SOR29800.1"/>
    <property type="molecule type" value="Genomic_DNA"/>
</dbReference>
<dbReference type="PANTHER" id="PTHR36150:SF1">
    <property type="entry name" value="DNA GYRASE INHIBITOR YACG"/>
    <property type="match status" value="1"/>
</dbReference>
<comment type="function">
    <text evidence="3">Inhibits all the catalytic activities of DNA gyrase by preventing its interaction with DNA. Acts by binding directly to the C-terminal domain of GyrB, which probably disrupts DNA binding by the gyrase.</text>
</comment>
<organism evidence="5 7">
    <name type="scientific">Methylorubrum extorquens</name>
    <name type="common">Methylobacterium dichloromethanicum</name>
    <name type="synonym">Methylobacterium extorquens</name>
    <dbReference type="NCBI Taxonomy" id="408"/>
    <lineage>
        <taxon>Bacteria</taxon>
        <taxon>Pseudomonadati</taxon>
        <taxon>Pseudomonadota</taxon>
        <taxon>Alphaproteobacteria</taxon>
        <taxon>Hyphomicrobiales</taxon>
        <taxon>Methylobacteriaceae</taxon>
        <taxon>Methylorubrum</taxon>
    </lineage>
</organism>
<sequence>MSQSVKRTAGDKPLAPCPICGKPARTETKPFCSPRCADIDLGRWLGERYVIPGPEEDEMSYPPHSDDENRSR</sequence>
<dbReference type="GO" id="GO:0008270">
    <property type="term" value="F:zinc ion binding"/>
    <property type="evidence" value="ECO:0007669"/>
    <property type="project" value="UniProtKB-UniRule"/>
</dbReference>
<evidence type="ECO:0000313" key="8">
    <source>
        <dbReference type="Proteomes" id="UP000233769"/>
    </source>
</evidence>
<evidence type="ECO:0000256" key="4">
    <source>
        <dbReference type="SAM" id="MobiDB-lite"/>
    </source>
</evidence>
<comment type="similarity">
    <text evidence="3">Belongs to the DNA gyrase inhibitor YacG family.</text>
</comment>
<feature type="region of interest" description="Disordered" evidence="4">
    <location>
        <begin position="1"/>
        <end position="20"/>
    </location>
</feature>